<dbReference type="VEuPathDB" id="FungiDB:MAPG_06002"/>
<proteinExistence type="inferred from homology"/>
<dbReference type="CDD" id="cd02124">
    <property type="entry name" value="PA_PoS1_like"/>
    <property type="match status" value="1"/>
</dbReference>
<dbReference type="Gene3D" id="2.60.40.10">
    <property type="entry name" value="Immunoglobulins"/>
    <property type="match status" value="1"/>
</dbReference>
<dbReference type="InterPro" id="IPR034187">
    <property type="entry name" value="Peptidases_S8_5"/>
</dbReference>
<evidence type="ECO:0000313" key="15">
    <source>
        <dbReference type="EMBL" id="KLU86996.1"/>
    </source>
</evidence>
<evidence type="ECO:0000256" key="12">
    <source>
        <dbReference type="SAM" id="SignalP"/>
    </source>
</evidence>
<dbReference type="EMBL" id="ADBL01001438">
    <property type="status" value="NOT_ANNOTATED_CDS"/>
    <property type="molecule type" value="Genomic_DNA"/>
</dbReference>
<dbReference type="InterPro" id="IPR000209">
    <property type="entry name" value="Peptidase_S8/S53_dom"/>
</dbReference>
<dbReference type="PROSITE" id="PS00136">
    <property type="entry name" value="SUBTILASE_ASP"/>
    <property type="match status" value="1"/>
</dbReference>
<accession>A0A0C4E0W4</accession>
<dbReference type="eggNOG" id="KOG4266">
    <property type="taxonomic scope" value="Eukaryota"/>
</dbReference>
<evidence type="ECO:0000256" key="8">
    <source>
        <dbReference type="PIRSR" id="PIRSR615500-1"/>
    </source>
</evidence>
<protein>
    <submittedName>
        <fullName evidence="15 16">Uncharacterized protein</fullName>
    </submittedName>
</protein>
<feature type="active site" description="Charge relay system" evidence="8 9">
    <location>
        <position position="194"/>
    </location>
</feature>
<dbReference type="GO" id="GO:0004252">
    <property type="term" value="F:serine-type endopeptidase activity"/>
    <property type="evidence" value="ECO:0007669"/>
    <property type="project" value="UniProtKB-UniRule"/>
</dbReference>
<dbReference type="PROSITE" id="PS00138">
    <property type="entry name" value="SUBTILASE_SER"/>
    <property type="match status" value="1"/>
</dbReference>
<keyword evidence="2" id="KW-0134">Cell wall</keyword>
<dbReference type="Pfam" id="PF00082">
    <property type="entry name" value="Peptidase_S8"/>
    <property type="match status" value="1"/>
</dbReference>
<dbReference type="EMBL" id="GL876970">
    <property type="protein sequence ID" value="KLU86996.1"/>
    <property type="molecule type" value="Genomic_DNA"/>
</dbReference>
<dbReference type="PROSITE" id="PS51892">
    <property type="entry name" value="SUBTILASE"/>
    <property type="match status" value="1"/>
</dbReference>
<evidence type="ECO:0000256" key="5">
    <source>
        <dbReference type="ARBA" id="ARBA00022729"/>
    </source>
</evidence>
<evidence type="ECO:0000256" key="1">
    <source>
        <dbReference type="ARBA" id="ARBA00011073"/>
    </source>
</evidence>
<evidence type="ECO:0000313" key="16">
    <source>
        <dbReference type="EnsemblFungi" id="MAPG_06002T0"/>
    </source>
</evidence>
<dbReference type="CDD" id="cd07489">
    <property type="entry name" value="Peptidases_S8_5"/>
    <property type="match status" value="1"/>
</dbReference>
<evidence type="ECO:0000256" key="9">
    <source>
        <dbReference type="PROSITE-ProRule" id="PRU01240"/>
    </source>
</evidence>
<dbReference type="SUPFAM" id="SSF52743">
    <property type="entry name" value="Subtilisin-like"/>
    <property type="match status" value="1"/>
</dbReference>
<evidence type="ECO:0000313" key="17">
    <source>
        <dbReference type="Proteomes" id="UP000011715"/>
    </source>
</evidence>
<feature type="active site" description="Charge relay system" evidence="8 9">
    <location>
        <position position="143"/>
    </location>
</feature>
<evidence type="ECO:0000256" key="3">
    <source>
        <dbReference type="ARBA" id="ARBA00022525"/>
    </source>
</evidence>
<dbReference type="SUPFAM" id="SSF52025">
    <property type="entry name" value="PA domain"/>
    <property type="match status" value="1"/>
</dbReference>
<dbReference type="Gene3D" id="3.50.30.30">
    <property type="match status" value="1"/>
</dbReference>
<feature type="domain" description="PA" evidence="14">
    <location>
        <begin position="326"/>
        <end position="390"/>
    </location>
</feature>
<reference evidence="16" key="5">
    <citation type="submission" date="2015-06" db="UniProtKB">
        <authorList>
            <consortium name="EnsemblFungi"/>
        </authorList>
    </citation>
    <scope>IDENTIFICATION</scope>
    <source>
        <strain evidence="16">ATCC 64411</strain>
    </source>
</reference>
<keyword evidence="5 12" id="KW-0732">Signal</keyword>
<evidence type="ECO:0000256" key="10">
    <source>
        <dbReference type="RuleBase" id="RU003355"/>
    </source>
</evidence>
<reference evidence="16" key="4">
    <citation type="journal article" date="2015" name="G3 (Bethesda)">
        <title>Genome sequences of three phytopathogenic species of the Magnaporthaceae family of fungi.</title>
        <authorList>
            <person name="Okagaki L.H."/>
            <person name="Nunes C.C."/>
            <person name="Sailsbery J."/>
            <person name="Clay B."/>
            <person name="Brown D."/>
            <person name="John T."/>
            <person name="Oh Y."/>
            <person name="Young N."/>
            <person name="Fitzgerald M."/>
            <person name="Haas B.J."/>
            <person name="Zeng Q."/>
            <person name="Young S."/>
            <person name="Adiconis X."/>
            <person name="Fan L."/>
            <person name="Levin J.Z."/>
            <person name="Mitchell T.K."/>
            <person name="Okubara P.A."/>
            <person name="Farman M.L."/>
            <person name="Kohn L.M."/>
            <person name="Birren B."/>
            <person name="Ma L.-J."/>
            <person name="Dean R.A."/>
        </authorList>
    </citation>
    <scope>NUCLEOTIDE SEQUENCE</scope>
    <source>
        <strain evidence="16">ATCC 64411 / 73-15</strain>
    </source>
</reference>
<feature type="active site" description="Charge relay system" evidence="8 9">
    <location>
        <position position="482"/>
    </location>
</feature>
<dbReference type="InterPro" id="IPR003137">
    <property type="entry name" value="PA_domain"/>
</dbReference>
<keyword evidence="6 9" id="KW-0378">Hydrolase</keyword>
<reference evidence="15" key="2">
    <citation type="submission" date="2010-05" db="EMBL/GenBank/DDBJ databases">
        <title>The Genome Sequence of Magnaporthe poae strain ATCC 64411.</title>
        <authorList>
            <consortium name="The Broad Institute Genome Sequencing Platform"/>
            <consortium name="Broad Institute Genome Sequencing Center for Infectious Disease"/>
            <person name="Ma L.-J."/>
            <person name="Dead R."/>
            <person name="Young S."/>
            <person name="Zeng Q."/>
            <person name="Koehrsen M."/>
            <person name="Alvarado L."/>
            <person name="Berlin A."/>
            <person name="Chapman S.B."/>
            <person name="Chen Z."/>
            <person name="Freedman E."/>
            <person name="Gellesch M."/>
            <person name="Goldberg J."/>
            <person name="Griggs A."/>
            <person name="Gujja S."/>
            <person name="Heilman E.R."/>
            <person name="Heiman D."/>
            <person name="Hepburn T."/>
            <person name="Howarth C."/>
            <person name="Jen D."/>
            <person name="Larson L."/>
            <person name="Mehta T."/>
            <person name="Neiman D."/>
            <person name="Pearson M."/>
            <person name="Roberts A."/>
            <person name="Saif S."/>
            <person name="Shea T."/>
            <person name="Shenoy N."/>
            <person name="Sisk P."/>
            <person name="Stolte C."/>
            <person name="Sykes S."/>
            <person name="Walk T."/>
            <person name="White J."/>
            <person name="Yandava C."/>
            <person name="Haas B."/>
            <person name="Nusbaum C."/>
            <person name="Birren B."/>
        </authorList>
    </citation>
    <scope>NUCLEOTIDE SEQUENCE</scope>
    <source>
        <strain evidence="15">ATCC 64411</strain>
    </source>
</reference>
<comment type="similarity">
    <text evidence="1 9 10">Belongs to the peptidase S8 family.</text>
</comment>
<dbReference type="InterPro" id="IPR036852">
    <property type="entry name" value="Peptidase_S8/S53_dom_sf"/>
</dbReference>
<keyword evidence="4 9" id="KW-0645">Protease</keyword>
<dbReference type="AlphaFoldDB" id="A0A0C4E0W4"/>
<feature type="domain" description="Peptidase S8/S53" evidence="13">
    <location>
        <begin position="204"/>
        <end position="499"/>
    </location>
</feature>
<dbReference type="InterPro" id="IPR050131">
    <property type="entry name" value="Peptidase_S8_subtilisin-like"/>
</dbReference>
<reference evidence="15" key="3">
    <citation type="submission" date="2011-03" db="EMBL/GenBank/DDBJ databases">
        <title>Annotation of Magnaporthe poae ATCC 64411.</title>
        <authorList>
            <person name="Ma L.-J."/>
            <person name="Dead R."/>
            <person name="Young S.K."/>
            <person name="Zeng Q."/>
            <person name="Gargeya S."/>
            <person name="Fitzgerald M."/>
            <person name="Haas B."/>
            <person name="Abouelleil A."/>
            <person name="Alvarado L."/>
            <person name="Arachchi H.M."/>
            <person name="Berlin A."/>
            <person name="Brown A."/>
            <person name="Chapman S.B."/>
            <person name="Chen Z."/>
            <person name="Dunbar C."/>
            <person name="Freedman E."/>
            <person name="Gearin G."/>
            <person name="Gellesch M."/>
            <person name="Goldberg J."/>
            <person name="Griggs A."/>
            <person name="Gujja S."/>
            <person name="Heiman D."/>
            <person name="Howarth C."/>
            <person name="Larson L."/>
            <person name="Lui A."/>
            <person name="MacDonald P.J.P."/>
            <person name="Mehta T."/>
            <person name="Montmayeur A."/>
            <person name="Murphy C."/>
            <person name="Neiman D."/>
            <person name="Pearson M."/>
            <person name="Priest M."/>
            <person name="Roberts A."/>
            <person name="Saif S."/>
            <person name="Shea T."/>
            <person name="Shenoy N."/>
            <person name="Sisk P."/>
            <person name="Stolte C."/>
            <person name="Sykes S."/>
            <person name="Yandava C."/>
            <person name="Wortman J."/>
            <person name="Nusbaum C."/>
            <person name="Birren B."/>
        </authorList>
    </citation>
    <scope>NUCLEOTIDE SEQUENCE</scope>
    <source>
        <strain evidence="15">ATCC 64411</strain>
    </source>
</reference>
<keyword evidence="7 9" id="KW-0720">Serine protease</keyword>
<feature type="region of interest" description="Disordered" evidence="11">
    <location>
        <begin position="788"/>
        <end position="816"/>
    </location>
</feature>
<sequence>MLGLAVLVSVLGLSREASCKAPVVAASTPAAAKQYIVEFGHGIVPRDLAADASVKLVKTYKSPLFTGAVIEVESEGSAAKVAAGNQVVNMWPNHAVALDQPLDVKSFLNDTSAVDYSVHKATGVDRLHAAGILGKGVKVAIVDSGVWYKHPALGGGFGSGFKVAGGWDFAGDSSNPDAPRTPDPDPLDTPAIGHGTHVMSAVPGTDSATIIDAWLRAFDDGADVITTSIGSPVGWRDNALAVVASRIVRQGVVMTMSAGNNGAEGAFFGGEGGSSEDALAVASVQADVSPATRYSLTVTVGGVSNTTTGGYMSDDPFPTDVKDWPVVALSMDPETAADACQPYPAGTQNLTGKVALVRRGGCKYSVKQQNLEALGCKNMLVYNDGRVPVNPGSTLPTSTMAMITAPAGHAIIKALAAGANVTVDFSRGGLVGLPDALGGTPSSFSSWAATYDLLLKPDVAAPGGDIFSTWPENKFQVQSGTSMAAPYIAGIAALYISALGGRHKHGPNFALTFNRRVIAAGRSLPWYDGETTSSNFLAPALQMGSGLVNASRVLYAGATLDKAKISLNDTRNFQGVHEVTVTNSGASTVAYNFTLEPAAGFEILDPFMSRWNTWGVKPFDQLSPKELVPDVQLPEPFSLAPGESKNVTITFANPEQKGWNATVIPTYSGKVLVRGDNGDALSLPYLGVASDLYQTKRVFRNTYPIVFGGQPWTDIDKKSNYTFNLTTGVRDFPFMFTSFDWGVSELRWDIFEGGWAEEQWRYPPHGAKGFVGAVAVYSGKFDPDFQPPTDLSDPAVNSQTKPMPARHLSRRGMSQPGDDKWRWLGRLTNGTQIAPGNYTMRVAAARPFGDLSRLDGWEVWRREIQVLPMH</sequence>
<dbReference type="InterPro" id="IPR015500">
    <property type="entry name" value="Peptidase_S8_subtilisin-rel"/>
</dbReference>
<dbReference type="EnsemblFungi" id="MAPG_06002T0">
    <property type="protein sequence ID" value="MAPG_06002T0"/>
    <property type="gene ID" value="MAPG_06002"/>
</dbReference>
<organism evidence="16 17">
    <name type="scientific">Magnaporthiopsis poae (strain ATCC 64411 / 73-15)</name>
    <name type="common">Kentucky bluegrass fungus</name>
    <name type="synonym">Magnaporthe poae</name>
    <dbReference type="NCBI Taxonomy" id="644358"/>
    <lineage>
        <taxon>Eukaryota</taxon>
        <taxon>Fungi</taxon>
        <taxon>Dikarya</taxon>
        <taxon>Ascomycota</taxon>
        <taxon>Pezizomycotina</taxon>
        <taxon>Sordariomycetes</taxon>
        <taxon>Sordariomycetidae</taxon>
        <taxon>Magnaporthales</taxon>
        <taxon>Magnaporthaceae</taxon>
        <taxon>Magnaporthiopsis</taxon>
    </lineage>
</organism>
<evidence type="ECO:0000256" key="2">
    <source>
        <dbReference type="ARBA" id="ARBA00022512"/>
    </source>
</evidence>
<evidence type="ECO:0000259" key="13">
    <source>
        <dbReference type="Pfam" id="PF00082"/>
    </source>
</evidence>
<feature type="signal peptide" evidence="12">
    <location>
        <begin position="1"/>
        <end position="19"/>
    </location>
</feature>
<dbReference type="InterPro" id="IPR046450">
    <property type="entry name" value="PA_dom_sf"/>
</dbReference>
<dbReference type="Gene3D" id="3.40.50.200">
    <property type="entry name" value="Peptidase S8/S53 domain"/>
    <property type="match status" value="2"/>
</dbReference>
<feature type="region of interest" description="Disordered" evidence="11">
    <location>
        <begin position="172"/>
        <end position="191"/>
    </location>
</feature>
<dbReference type="OrthoDB" id="10256524at2759"/>
<reference evidence="17" key="1">
    <citation type="submission" date="2010-05" db="EMBL/GenBank/DDBJ databases">
        <title>The genome sequence of Magnaporthe poae strain ATCC 64411.</title>
        <authorList>
            <person name="Ma L.-J."/>
            <person name="Dead R."/>
            <person name="Young S."/>
            <person name="Zeng Q."/>
            <person name="Koehrsen M."/>
            <person name="Alvarado L."/>
            <person name="Berlin A."/>
            <person name="Chapman S.B."/>
            <person name="Chen Z."/>
            <person name="Freedman E."/>
            <person name="Gellesch M."/>
            <person name="Goldberg J."/>
            <person name="Griggs A."/>
            <person name="Gujja S."/>
            <person name="Heilman E.R."/>
            <person name="Heiman D."/>
            <person name="Hepburn T."/>
            <person name="Howarth C."/>
            <person name="Jen D."/>
            <person name="Larson L."/>
            <person name="Mehta T."/>
            <person name="Neiman D."/>
            <person name="Pearson M."/>
            <person name="Roberts A."/>
            <person name="Saif S."/>
            <person name="Shea T."/>
            <person name="Shenoy N."/>
            <person name="Sisk P."/>
            <person name="Stolte C."/>
            <person name="Sykes S."/>
            <person name="Walk T."/>
            <person name="White J."/>
            <person name="Yandava C."/>
            <person name="Haas B."/>
            <person name="Nusbaum C."/>
            <person name="Birren B."/>
        </authorList>
    </citation>
    <scope>NUCLEOTIDE SEQUENCE [LARGE SCALE GENOMIC DNA]</scope>
    <source>
        <strain evidence="17">ATCC 64411 / 73-15</strain>
    </source>
</reference>
<feature type="chain" id="PRO_5010907114" evidence="12">
    <location>
        <begin position="20"/>
        <end position="870"/>
    </location>
</feature>
<dbReference type="EMBL" id="ADBL01001437">
    <property type="status" value="NOT_ANNOTATED_CDS"/>
    <property type="molecule type" value="Genomic_DNA"/>
</dbReference>
<name>A0A0C4E0W4_MAGP6</name>
<evidence type="ECO:0000256" key="4">
    <source>
        <dbReference type="ARBA" id="ARBA00022670"/>
    </source>
</evidence>
<dbReference type="PANTHER" id="PTHR43806:SF66">
    <property type="entry name" value="SERIN ENDOPEPTIDASE"/>
    <property type="match status" value="1"/>
</dbReference>
<dbReference type="InterPro" id="IPR013783">
    <property type="entry name" value="Ig-like_fold"/>
</dbReference>
<evidence type="ECO:0000256" key="7">
    <source>
        <dbReference type="ARBA" id="ARBA00022825"/>
    </source>
</evidence>
<dbReference type="InterPro" id="IPR023828">
    <property type="entry name" value="Peptidase_S8_Ser-AS"/>
</dbReference>
<dbReference type="InterPro" id="IPR023827">
    <property type="entry name" value="Peptidase_S8_Asp-AS"/>
</dbReference>
<evidence type="ECO:0000259" key="14">
    <source>
        <dbReference type="Pfam" id="PF02225"/>
    </source>
</evidence>
<keyword evidence="17" id="KW-1185">Reference proteome</keyword>
<evidence type="ECO:0000256" key="6">
    <source>
        <dbReference type="ARBA" id="ARBA00022801"/>
    </source>
</evidence>
<dbReference type="PANTHER" id="PTHR43806">
    <property type="entry name" value="PEPTIDASE S8"/>
    <property type="match status" value="1"/>
</dbReference>
<evidence type="ECO:0000256" key="11">
    <source>
        <dbReference type="SAM" id="MobiDB-lite"/>
    </source>
</evidence>
<keyword evidence="3" id="KW-0964">Secreted</keyword>
<dbReference type="Proteomes" id="UP000011715">
    <property type="component" value="Unassembled WGS sequence"/>
</dbReference>
<gene>
    <name evidence="15" type="ORF">MAPG_06002</name>
</gene>
<dbReference type="PRINTS" id="PR00723">
    <property type="entry name" value="SUBTILISIN"/>
</dbReference>
<dbReference type="Pfam" id="PF02225">
    <property type="entry name" value="PA"/>
    <property type="match status" value="1"/>
</dbReference>
<dbReference type="GO" id="GO:0006508">
    <property type="term" value="P:proteolysis"/>
    <property type="evidence" value="ECO:0007669"/>
    <property type="project" value="UniProtKB-KW"/>
</dbReference>